<dbReference type="Gene3D" id="3.20.20.70">
    <property type="entry name" value="Aldolase class I"/>
    <property type="match status" value="1"/>
</dbReference>
<keyword evidence="13" id="KW-1185">Reference proteome</keyword>
<evidence type="ECO:0000256" key="4">
    <source>
        <dbReference type="ARBA" id="ARBA00001947"/>
    </source>
</evidence>
<comment type="pathway">
    <text evidence="10">Carbohydrate degradation.</text>
</comment>
<dbReference type="PANTHER" id="PTHR11749">
    <property type="entry name" value="RIBULOSE-5-PHOSPHATE-3-EPIMERASE"/>
    <property type="match status" value="1"/>
</dbReference>
<dbReference type="RefSeq" id="WP_284826754.1">
    <property type="nucleotide sequence ID" value="NZ_CP126969.1"/>
</dbReference>
<gene>
    <name evidence="10 12" type="primary">rpe</name>
    <name evidence="12" type="ORF">QP027_05870</name>
</gene>
<dbReference type="EMBL" id="CP126969">
    <property type="protein sequence ID" value="WIM68904.1"/>
    <property type="molecule type" value="Genomic_DNA"/>
</dbReference>
<feature type="active site" description="Proton donor" evidence="10">
    <location>
        <position position="174"/>
    </location>
</feature>
<evidence type="ECO:0000256" key="6">
    <source>
        <dbReference type="ARBA" id="ARBA00009541"/>
    </source>
</evidence>
<dbReference type="GO" id="GO:0004750">
    <property type="term" value="F:D-ribulose-phosphate 3-epimerase activity"/>
    <property type="evidence" value="ECO:0007669"/>
    <property type="project" value="UniProtKB-EC"/>
</dbReference>
<feature type="active site" description="Proton acceptor" evidence="10">
    <location>
        <position position="34"/>
    </location>
</feature>
<evidence type="ECO:0000256" key="9">
    <source>
        <dbReference type="ARBA" id="ARBA00023235"/>
    </source>
</evidence>
<name>A0ABY8VGX5_9CORY</name>
<sequence>MPAPYIAPSILAADYANLGDDVEKVANADWIHVDIMDGHFVPNLSFGPDVTAAVDGVTDQELDVHIMIEEPEKWIDAYIKAGADTIIFHVEATDDHVALAKELREKGCKAGFAIKPGTPVEPYLADLEHFDEVIVMSVEPGFGGQKFMPEMLDKVRTLRKAIDEKGLHTIIEIDGGINEDTITQAAEAGVDAFVAGSAVFGAADPAAAVEKLRELASK</sequence>
<reference evidence="12 13" key="1">
    <citation type="submission" date="2023-05" db="EMBL/GenBank/DDBJ databases">
        <title>Corynebacterium suedekumii sp. nov. and Corynebacterium breve sp. nov. isolated from raw cow's milk.</title>
        <authorList>
            <person name="Baer M.K."/>
            <person name="Mehl L."/>
            <person name="Hellmuth R."/>
            <person name="Marke G."/>
            <person name="Lipski A."/>
        </authorList>
    </citation>
    <scope>NUCLEOTIDE SEQUENCE [LARGE SCALE GENOMIC DNA]</scope>
    <source>
        <strain evidence="12 13">R4</strain>
    </source>
</reference>
<dbReference type="InterPro" id="IPR013785">
    <property type="entry name" value="Aldolase_TIM"/>
</dbReference>
<evidence type="ECO:0000256" key="5">
    <source>
        <dbReference type="ARBA" id="ARBA00001954"/>
    </source>
</evidence>
<dbReference type="Proteomes" id="UP001225598">
    <property type="component" value="Chromosome"/>
</dbReference>
<dbReference type="NCBIfam" id="NF004076">
    <property type="entry name" value="PRK05581.1-4"/>
    <property type="match status" value="1"/>
</dbReference>
<dbReference type="InterPro" id="IPR000056">
    <property type="entry name" value="Ribul_P_3_epim-like"/>
</dbReference>
<evidence type="ECO:0000256" key="2">
    <source>
        <dbReference type="ARBA" id="ARBA00001936"/>
    </source>
</evidence>
<dbReference type="HAMAP" id="MF_02227">
    <property type="entry name" value="RPE"/>
    <property type="match status" value="1"/>
</dbReference>
<evidence type="ECO:0000256" key="1">
    <source>
        <dbReference type="ARBA" id="ARBA00001782"/>
    </source>
</evidence>
<evidence type="ECO:0000256" key="8">
    <source>
        <dbReference type="ARBA" id="ARBA00022723"/>
    </source>
</evidence>
<dbReference type="InterPro" id="IPR011060">
    <property type="entry name" value="RibuloseP-bd_barrel"/>
</dbReference>
<feature type="binding site" evidence="10">
    <location>
        <position position="174"/>
    </location>
    <ligand>
        <name>a divalent metal cation</name>
        <dbReference type="ChEBI" id="CHEBI:60240"/>
    </ligand>
</feature>
<comment type="function">
    <text evidence="10">Catalyzes the reversible epimerization of D-ribulose 5-phosphate to D-xylulose 5-phosphate.</text>
</comment>
<keyword evidence="9 10" id="KW-0413">Isomerase</keyword>
<keyword evidence="8 10" id="KW-0479">Metal-binding</keyword>
<accession>A0ABY8VGX5</accession>
<dbReference type="InterPro" id="IPR026019">
    <property type="entry name" value="Ribul_P_3_epim"/>
</dbReference>
<comment type="similarity">
    <text evidence="6 10 11">Belongs to the ribulose-phosphate 3-epimerase family.</text>
</comment>
<comment type="cofactor">
    <cofactor evidence="2">
        <name>Mn(2+)</name>
        <dbReference type="ChEBI" id="CHEBI:29035"/>
    </cofactor>
</comment>
<evidence type="ECO:0000256" key="7">
    <source>
        <dbReference type="ARBA" id="ARBA00013188"/>
    </source>
</evidence>
<dbReference type="PROSITE" id="PS01085">
    <property type="entry name" value="RIBUL_P_3_EPIMER_1"/>
    <property type="match status" value="1"/>
</dbReference>
<comment type="cofactor">
    <cofactor evidence="10">
        <name>a divalent metal cation</name>
        <dbReference type="ChEBI" id="CHEBI:60240"/>
    </cofactor>
    <text evidence="10">Binds 1 divalent metal cation per subunit.</text>
</comment>
<feature type="binding site" evidence="10">
    <location>
        <position position="65"/>
    </location>
    <ligand>
        <name>a divalent metal cation</name>
        <dbReference type="ChEBI" id="CHEBI:60240"/>
    </ligand>
</feature>
<feature type="binding site" evidence="10">
    <location>
        <begin position="174"/>
        <end position="176"/>
    </location>
    <ligand>
        <name>substrate</name>
    </ligand>
</feature>
<protein>
    <recommendedName>
        <fullName evidence="7 10">Ribulose-phosphate 3-epimerase</fullName>
        <ecNumber evidence="7 10">5.1.3.1</ecNumber>
    </recommendedName>
</protein>
<dbReference type="EC" id="5.1.3.1" evidence="7 10"/>
<evidence type="ECO:0000313" key="12">
    <source>
        <dbReference type="EMBL" id="WIM68904.1"/>
    </source>
</evidence>
<proteinExistence type="inferred from homology"/>
<feature type="binding site" evidence="10">
    <location>
        <position position="34"/>
    </location>
    <ligand>
        <name>a divalent metal cation</name>
        <dbReference type="ChEBI" id="CHEBI:60240"/>
    </ligand>
</feature>
<feature type="binding site" evidence="10">
    <location>
        <position position="9"/>
    </location>
    <ligand>
        <name>substrate</name>
    </ligand>
</feature>
<comment type="cofactor">
    <cofactor evidence="3">
        <name>Co(2+)</name>
        <dbReference type="ChEBI" id="CHEBI:48828"/>
    </cofactor>
</comment>
<feature type="binding site" evidence="10">
    <location>
        <begin position="196"/>
        <end position="197"/>
    </location>
    <ligand>
        <name>substrate</name>
    </ligand>
</feature>
<dbReference type="CDD" id="cd00429">
    <property type="entry name" value="RPE"/>
    <property type="match status" value="1"/>
</dbReference>
<evidence type="ECO:0000313" key="13">
    <source>
        <dbReference type="Proteomes" id="UP001225598"/>
    </source>
</evidence>
<keyword evidence="10 11" id="KW-0119">Carbohydrate metabolism</keyword>
<dbReference type="PROSITE" id="PS01086">
    <property type="entry name" value="RIBUL_P_3_EPIMER_2"/>
    <property type="match status" value="1"/>
</dbReference>
<evidence type="ECO:0000256" key="11">
    <source>
        <dbReference type="PIRNR" id="PIRNR001461"/>
    </source>
</evidence>
<feature type="binding site" evidence="10">
    <location>
        <begin position="141"/>
        <end position="144"/>
    </location>
    <ligand>
        <name>substrate</name>
    </ligand>
</feature>
<evidence type="ECO:0000256" key="10">
    <source>
        <dbReference type="HAMAP-Rule" id="MF_02227"/>
    </source>
</evidence>
<dbReference type="NCBIfam" id="TIGR01163">
    <property type="entry name" value="rpe"/>
    <property type="match status" value="1"/>
</dbReference>
<organism evidence="12 13">
    <name type="scientific">Corynebacterium breve</name>
    <dbReference type="NCBI Taxonomy" id="3049799"/>
    <lineage>
        <taxon>Bacteria</taxon>
        <taxon>Bacillati</taxon>
        <taxon>Actinomycetota</taxon>
        <taxon>Actinomycetes</taxon>
        <taxon>Mycobacteriales</taxon>
        <taxon>Corynebacteriaceae</taxon>
        <taxon>Corynebacterium</taxon>
    </lineage>
</organism>
<dbReference type="Pfam" id="PF00834">
    <property type="entry name" value="Ribul_P_3_epim"/>
    <property type="match status" value="1"/>
</dbReference>
<comment type="cofactor">
    <cofactor evidence="5">
        <name>Fe(2+)</name>
        <dbReference type="ChEBI" id="CHEBI:29033"/>
    </cofactor>
</comment>
<feature type="binding site" evidence="10">
    <location>
        <position position="32"/>
    </location>
    <ligand>
        <name>a divalent metal cation</name>
        <dbReference type="ChEBI" id="CHEBI:60240"/>
    </ligand>
</feature>
<evidence type="ECO:0000256" key="3">
    <source>
        <dbReference type="ARBA" id="ARBA00001941"/>
    </source>
</evidence>
<feature type="binding site" evidence="10">
    <location>
        <position position="65"/>
    </location>
    <ligand>
        <name>substrate</name>
    </ligand>
</feature>
<dbReference type="PIRSF" id="PIRSF001461">
    <property type="entry name" value="RPE"/>
    <property type="match status" value="1"/>
</dbReference>
<comment type="catalytic activity">
    <reaction evidence="1 10 11">
        <text>D-ribulose 5-phosphate = D-xylulose 5-phosphate</text>
        <dbReference type="Rhea" id="RHEA:13677"/>
        <dbReference type="ChEBI" id="CHEBI:57737"/>
        <dbReference type="ChEBI" id="CHEBI:58121"/>
        <dbReference type="EC" id="5.1.3.1"/>
    </reaction>
</comment>
<dbReference type="SUPFAM" id="SSF51366">
    <property type="entry name" value="Ribulose-phoshate binding barrel"/>
    <property type="match status" value="1"/>
</dbReference>
<comment type="cofactor">
    <cofactor evidence="4">
        <name>Zn(2+)</name>
        <dbReference type="ChEBI" id="CHEBI:29105"/>
    </cofactor>
</comment>